<proteinExistence type="predicted"/>
<organism evidence="2 3">
    <name type="scientific">Steinernema glaseri</name>
    <dbReference type="NCBI Taxonomy" id="37863"/>
    <lineage>
        <taxon>Eukaryota</taxon>
        <taxon>Metazoa</taxon>
        <taxon>Ecdysozoa</taxon>
        <taxon>Nematoda</taxon>
        <taxon>Chromadorea</taxon>
        <taxon>Rhabditida</taxon>
        <taxon>Tylenchina</taxon>
        <taxon>Panagrolaimomorpha</taxon>
        <taxon>Strongyloidoidea</taxon>
        <taxon>Steinernematidae</taxon>
        <taxon>Steinernema</taxon>
    </lineage>
</organism>
<evidence type="ECO:0000256" key="1">
    <source>
        <dbReference type="SAM" id="Phobius"/>
    </source>
</evidence>
<name>A0A1I7YW39_9BILA</name>
<dbReference type="WBParaSite" id="L893_g2035.t1">
    <property type="protein sequence ID" value="L893_g2035.t1"/>
    <property type="gene ID" value="L893_g2035"/>
</dbReference>
<dbReference type="AlphaFoldDB" id="A0A1I7YW39"/>
<protein>
    <submittedName>
        <fullName evidence="3">Uncharacterized protein</fullName>
    </submittedName>
</protein>
<dbReference type="Proteomes" id="UP000095287">
    <property type="component" value="Unplaced"/>
</dbReference>
<keyword evidence="1" id="KW-1133">Transmembrane helix</keyword>
<keyword evidence="1" id="KW-0812">Transmembrane</keyword>
<keyword evidence="2" id="KW-1185">Reference proteome</keyword>
<accession>A0A1I7YW39</accession>
<sequence length="172" mass="19533">MIRVLKTHKLCAPSVLRRECEVSVAVFVIRSIPWEPFCLGKHDSRVIFSRMNLFHNASFVAVIQTVVLLMLINSKTASAAPRERLRLLHPYANTLQQLARLYPNRQVMSFQGHPAERAVYFEPVNEVPDSYYQETTDPEEEAPPAAPVLSGFWTKRNVLKKLALQGARGFGK</sequence>
<evidence type="ECO:0000313" key="2">
    <source>
        <dbReference type="Proteomes" id="UP000095287"/>
    </source>
</evidence>
<keyword evidence="1" id="KW-0472">Membrane</keyword>
<feature type="transmembrane region" description="Helical" evidence="1">
    <location>
        <begin position="53"/>
        <end position="72"/>
    </location>
</feature>
<evidence type="ECO:0000313" key="3">
    <source>
        <dbReference type="WBParaSite" id="L893_g2035.t1"/>
    </source>
</evidence>
<reference evidence="3" key="1">
    <citation type="submission" date="2016-11" db="UniProtKB">
        <authorList>
            <consortium name="WormBaseParasite"/>
        </authorList>
    </citation>
    <scope>IDENTIFICATION</scope>
</reference>